<dbReference type="GO" id="GO:0016020">
    <property type="term" value="C:membrane"/>
    <property type="evidence" value="ECO:0007669"/>
    <property type="project" value="InterPro"/>
</dbReference>
<evidence type="ECO:0000313" key="4">
    <source>
        <dbReference type="EMBL" id="EHO06340.1"/>
    </source>
</evidence>
<dbReference type="EMBL" id="AGEE01000051">
    <property type="protein sequence ID" value="EHO06340.1"/>
    <property type="molecule type" value="Genomic_DNA"/>
</dbReference>
<dbReference type="InterPro" id="IPR000462">
    <property type="entry name" value="CDP-OH_P_trans"/>
</dbReference>
<dbReference type="RefSeq" id="WP_006264424.1">
    <property type="nucleotide sequence ID" value="NZ_JH590838.1"/>
</dbReference>
<feature type="transmembrane region" description="Helical" evidence="3">
    <location>
        <begin position="7"/>
        <end position="25"/>
    </location>
</feature>
<comment type="similarity">
    <text evidence="2">Belongs to the CDP-alcohol phosphatidyltransferase class-I family.</text>
</comment>
<comment type="caution">
    <text evidence="4">The sequence shown here is derived from an EMBL/GenBank/DDBJ whole genome shotgun (WGS) entry which is preliminary data.</text>
</comment>
<evidence type="ECO:0000256" key="1">
    <source>
        <dbReference type="ARBA" id="ARBA00022679"/>
    </source>
</evidence>
<accession>A0AAV3EZ96</accession>
<dbReference type="GO" id="GO:0016780">
    <property type="term" value="F:phosphotransferase activity, for other substituted phosphate groups"/>
    <property type="evidence" value="ECO:0007669"/>
    <property type="project" value="InterPro"/>
</dbReference>
<protein>
    <submittedName>
        <fullName evidence="4">CDP-diacylglycerol-serine O-phosphatidyltransferase</fullName>
    </submittedName>
</protein>
<proteinExistence type="inferred from homology"/>
<feature type="transmembrane region" description="Helical" evidence="3">
    <location>
        <begin position="207"/>
        <end position="236"/>
    </location>
</feature>
<dbReference type="AlphaFoldDB" id="A0AAV3EZ96"/>
<gene>
    <name evidence="4" type="ORF">HMPREF9715_03061</name>
</gene>
<keyword evidence="3" id="KW-0472">Membrane</keyword>
<dbReference type="GO" id="GO:0008654">
    <property type="term" value="P:phospholipid biosynthetic process"/>
    <property type="evidence" value="ECO:0007669"/>
    <property type="project" value="InterPro"/>
</dbReference>
<dbReference type="Pfam" id="PF01066">
    <property type="entry name" value="CDP-OH_P_transf"/>
    <property type="match status" value="1"/>
</dbReference>
<feature type="transmembrane region" description="Helical" evidence="3">
    <location>
        <begin position="31"/>
        <end position="53"/>
    </location>
</feature>
<dbReference type="InterPro" id="IPR043130">
    <property type="entry name" value="CDP-OH_PTrfase_TM_dom"/>
</dbReference>
<dbReference type="Proteomes" id="UP000004834">
    <property type="component" value="Unassembled WGS sequence"/>
</dbReference>
<evidence type="ECO:0000256" key="3">
    <source>
        <dbReference type="SAM" id="Phobius"/>
    </source>
</evidence>
<evidence type="ECO:0000313" key="5">
    <source>
        <dbReference type="Proteomes" id="UP000004834"/>
    </source>
</evidence>
<evidence type="ECO:0000256" key="2">
    <source>
        <dbReference type="RuleBase" id="RU003750"/>
    </source>
</evidence>
<dbReference type="Gene3D" id="1.20.120.1760">
    <property type="match status" value="1"/>
</dbReference>
<feature type="transmembrane region" description="Helical" evidence="3">
    <location>
        <begin position="134"/>
        <end position="153"/>
    </location>
</feature>
<dbReference type="PROSITE" id="PS00379">
    <property type="entry name" value="CDP_ALCOHOL_P_TRANSF"/>
    <property type="match status" value="1"/>
</dbReference>
<sequence length="246" mass="27416">MKKHIPNAITLLNLLSGLIALVYAFDDNIHMAFLWVCIGIFFDYWDGFVARILNVKSEMGLQLDSLADMVTSGVVPGLVVYKMLANIQENQEIYNLTPETYYMGVVPYLGFIITLGAAYRLAKFNIDTRQTDSFIGLPTPGNALFILSIPMIISTTKSEEIISLLSNPYLLVVISILSAIIMNAELPLFSLKIKPNNLGTYKLQIGFMLLSLVLLATLLYLAIPIIILVYILLSIIMNMTKKQTVN</sequence>
<feature type="transmembrane region" description="Helical" evidence="3">
    <location>
        <begin position="101"/>
        <end position="122"/>
    </location>
</feature>
<organism evidence="4 5">
    <name type="scientific">Myroides odoratimimus CIP 101113</name>
    <dbReference type="NCBI Taxonomy" id="883154"/>
    <lineage>
        <taxon>Bacteria</taxon>
        <taxon>Pseudomonadati</taxon>
        <taxon>Bacteroidota</taxon>
        <taxon>Flavobacteriia</taxon>
        <taxon>Flavobacteriales</taxon>
        <taxon>Flavobacteriaceae</taxon>
        <taxon>Myroides</taxon>
    </lineage>
</organism>
<feature type="transmembrane region" description="Helical" evidence="3">
    <location>
        <begin position="168"/>
        <end position="186"/>
    </location>
</feature>
<keyword evidence="1 2" id="KW-0808">Transferase</keyword>
<keyword evidence="3" id="KW-1133">Transmembrane helix</keyword>
<name>A0AAV3EZ96_9FLAO</name>
<reference evidence="4 5" key="1">
    <citation type="submission" date="2011-11" db="EMBL/GenBank/DDBJ databases">
        <title>The Genome Sequence of Myroides odoratimimus CIP 101113.</title>
        <authorList>
            <person name="Earl A."/>
            <person name="Ward D."/>
            <person name="Feldgarden M."/>
            <person name="Gevers D."/>
            <person name="Huys G."/>
            <person name="Young S.K."/>
            <person name="Zeng Q."/>
            <person name="Gargeya S."/>
            <person name="Fitzgerald M."/>
            <person name="Haas B."/>
            <person name="Abouelleil A."/>
            <person name="Alvarado L."/>
            <person name="Arachchi H.M."/>
            <person name="Berlin A."/>
            <person name="Brown A."/>
            <person name="Chapman S.B."/>
            <person name="Chen Z."/>
            <person name="Dunbar C."/>
            <person name="Freedman E."/>
            <person name="Gearin G."/>
            <person name="Goldberg J."/>
            <person name="Griggs A."/>
            <person name="Gujja S."/>
            <person name="Heiman D."/>
            <person name="Howarth C."/>
            <person name="Larson L."/>
            <person name="Lui A."/>
            <person name="MacDonald P.J.P."/>
            <person name="Montmayeur A."/>
            <person name="Murphy C."/>
            <person name="Neiman D."/>
            <person name="Pearson M."/>
            <person name="Priest M."/>
            <person name="Roberts A."/>
            <person name="Saif S."/>
            <person name="Shea T."/>
            <person name="Shenoy N."/>
            <person name="Sisk P."/>
            <person name="Stolte C."/>
            <person name="Sykes S."/>
            <person name="Wortman J."/>
            <person name="Nusbaum C."/>
            <person name="Birren B."/>
        </authorList>
    </citation>
    <scope>NUCLEOTIDE SEQUENCE [LARGE SCALE GENOMIC DNA]</scope>
    <source>
        <strain evidence="4 5">CIP 101113</strain>
    </source>
</reference>
<dbReference type="InterPro" id="IPR048254">
    <property type="entry name" value="CDP_ALCOHOL_P_TRANSF_CS"/>
</dbReference>
<keyword evidence="3" id="KW-0812">Transmembrane</keyword>